<accession>Q0HTF6</accession>
<proteinExistence type="predicted"/>
<reference evidence="3" key="1">
    <citation type="submission" date="2006-08" db="EMBL/GenBank/DDBJ databases">
        <title>Complete sequence of Chromosome1 of Shewanella sp. MR-7.</title>
        <authorList>
            <consortium name="US DOE Joint Genome Institute"/>
            <person name="Copeland A."/>
            <person name="Lucas S."/>
            <person name="Lapidus A."/>
            <person name="Barry K."/>
            <person name="Detter J.C."/>
            <person name="Glavina del Rio T."/>
            <person name="Hammon N."/>
            <person name="Israni S."/>
            <person name="Dalin E."/>
            <person name="Tice H."/>
            <person name="Pitluck S."/>
            <person name="Kiss H."/>
            <person name="Brettin T."/>
            <person name="Bruce D."/>
            <person name="Han C."/>
            <person name="Tapia R."/>
            <person name="Gilna P."/>
            <person name="Schmutz J."/>
            <person name="Larimer F."/>
            <person name="Land M."/>
            <person name="Hauser L."/>
            <person name="Kyrpides N."/>
            <person name="Mikhailova N."/>
            <person name="Nealson K."/>
            <person name="Konstantinidis K."/>
            <person name="Klappenbach J."/>
            <person name="Tiedje J."/>
            <person name="Richardson P."/>
        </authorList>
    </citation>
    <scope>NUCLEOTIDE SEQUENCE</scope>
    <source>
        <strain evidence="3">MR-7</strain>
    </source>
</reference>
<dbReference type="KEGG" id="shm:Shewmr7_2614"/>
<dbReference type="InterPro" id="IPR029058">
    <property type="entry name" value="AB_hydrolase_fold"/>
</dbReference>
<dbReference type="PANTHER" id="PTHR43798:SF24">
    <property type="entry name" value="CIS-3-ALKYL-4-ALKYLOXETAN-2-ONE DECARBOXYLASE"/>
    <property type="match status" value="1"/>
</dbReference>
<dbReference type="EMBL" id="CP000444">
    <property type="protein sequence ID" value="ABI43599.1"/>
    <property type="molecule type" value="Genomic_DNA"/>
</dbReference>
<dbReference type="PANTHER" id="PTHR43798">
    <property type="entry name" value="MONOACYLGLYCEROL LIPASE"/>
    <property type="match status" value="1"/>
</dbReference>
<keyword evidence="3" id="KW-0378">Hydrolase</keyword>
<dbReference type="InterPro" id="IPR050266">
    <property type="entry name" value="AB_hydrolase_sf"/>
</dbReference>
<dbReference type="InterPro" id="IPR000639">
    <property type="entry name" value="Epox_hydrolase-like"/>
</dbReference>
<dbReference type="SUPFAM" id="SSF53474">
    <property type="entry name" value="alpha/beta-Hydrolases"/>
    <property type="match status" value="1"/>
</dbReference>
<name>Q0HTF6_SHESR</name>
<dbReference type="InterPro" id="IPR000073">
    <property type="entry name" value="AB_hydrolase_1"/>
</dbReference>
<dbReference type="GO" id="GO:0016787">
    <property type="term" value="F:hydrolase activity"/>
    <property type="evidence" value="ECO:0007669"/>
    <property type="project" value="UniProtKB-KW"/>
</dbReference>
<dbReference type="AlphaFoldDB" id="Q0HTF6"/>
<sequence>MSRNLPPIQKQLEQKIGSVMLDTLLPFKRHFLSRNGNKLHYINEGQGEPVVMVHGNPSWSFYYRNLVSALKDTHQCIVPDHIGCGLSDKPDDSGYDYTLKNRIDDLEALLDSLKVNENITLVVHDWGGMIGMGYAARYPERIKRLVILNTGAFHLPDTKPLPLALWICRNTLLGTVLVRGFNAFSSIASYVGVKRQPMSKYIREAYVAPFNSWANRISTLRFVQDIPLKPGDRNYQLVSDIAASLPKFAKVPTLICWGLQDFVFDKHFLAKWREHMPHAQVHEFADCGHYILEDASDEVITHIKHFMAEVQTPEPEVQHVETAQVTEPEAETQAPQAAH</sequence>
<dbReference type="PRINTS" id="PR00412">
    <property type="entry name" value="EPOXHYDRLASE"/>
</dbReference>
<evidence type="ECO:0000313" key="3">
    <source>
        <dbReference type="EMBL" id="ABI43599.1"/>
    </source>
</evidence>
<dbReference type="PRINTS" id="PR00111">
    <property type="entry name" value="ABHYDROLASE"/>
</dbReference>
<dbReference type="Gene3D" id="3.40.50.1820">
    <property type="entry name" value="alpha/beta hydrolase"/>
    <property type="match status" value="1"/>
</dbReference>
<gene>
    <name evidence="3" type="ordered locus">Shewmr7_2614</name>
</gene>
<evidence type="ECO:0000259" key="2">
    <source>
        <dbReference type="Pfam" id="PF00561"/>
    </source>
</evidence>
<feature type="domain" description="AB hydrolase-1" evidence="2">
    <location>
        <begin position="49"/>
        <end position="294"/>
    </location>
</feature>
<organism evidence="3">
    <name type="scientific">Shewanella sp. (strain MR-7)</name>
    <dbReference type="NCBI Taxonomy" id="60481"/>
    <lineage>
        <taxon>Bacteria</taxon>
        <taxon>Pseudomonadati</taxon>
        <taxon>Pseudomonadota</taxon>
        <taxon>Gammaproteobacteria</taxon>
        <taxon>Alteromonadales</taxon>
        <taxon>Shewanellaceae</taxon>
        <taxon>Shewanella</taxon>
    </lineage>
</organism>
<dbReference type="Pfam" id="PF00561">
    <property type="entry name" value="Abhydrolase_1"/>
    <property type="match status" value="1"/>
</dbReference>
<dbReference type="HOGENOM" id="CLU_020336_13_3_6"/>
<dbReference type="ESTHER" id="sheon-SO1743">
    <property type="family name" value="Haloalkane_dehalogenase-HLD1"/>
</dbReference>
<protein>
    <submittedName>
        <fullName evidence="3">Alpha/beta hydrolase fold</fullName>
    </submittedName>
</protein>
<evidence type="ECO:0000256" key="1">
    <source>
        <dbReference type="SAM" id="MobiDB-lite"/>
    </source>
</evidence>
<feature type="region of interest" description="Disordered" evidence="1">
    <location>
        <begin position="313"/>
        <end position="339"/>
    </location>
</feature>
<dbReference type="GO" id="GO:0016020">
    <property type="term" value="C:membrane"/>
    <property type="evidence" value="ECO:0007669"/>
    <property type="project" value="TreeGrafter"/>
</dbReference>